<sequence>MSYITTGNDVHVLGSLSLLATLLQAKELDESMLDGLGILPQRKQHKKHLLQALVGEGLGEEQLFSSENSLAKDSINTELDGYIQKLKDHYGQSYFEESGASYQKHRYQVRW</sequence>
<accession>A0A843V5R0</accession>
<dbReference type="GO" id="GO:0005770">
    <property type="term" value="C:late endosome"/>
    <property type="evidence" value="ECO:0007669"/>
    <property type="project" value="TreeGrafter"/>
</dbReference>
<dbReference type="PANTHER" id="PTHR21481">
    <property type="entry name" value="PROTEIN CLEC16A"/>
    <property type="match status" value="1"/>
</dbReference>
<keyword evidence="2" id="KW-1185">Reference proteome</keyword>
<protein>
    <submittedName>
        <fullName evidence="1">Uncharacterized protein</fullName>
    </submittedName>
</protein>
<dbReference type="GO" id="GO:0005794">
    <property type="term" value="C:Golgi apparatus"/>
    <property type="evidence" value="ECO:0007669"/>
    <property type="project" value="TreeGrafter"/>
</dbReference>
<dbReference type="GO" id="GO:0007034">
    <property type="term" value="P:vacuolar transport"/>
    <property type="evidence" value="ECO:0007669"/>
    <property type="project" value="TreeGrafter"/>
</dbReference>
<dbReference type="EMBL" id="NMUH01000943">
    <property type="protein sequence ID" value="MQL86989.1"/>
    <property type="molecule type" value="Genomic_DNA"/>
</dbReference>
<dbReference type="Proteomes" id="UP000652761">
    <property type="component" value="Unassembled WGS sequence"/>
</dbReference>
<evidence type="ECO:0000313" key="1">
    <source>
        <dbReference type="EMBL" id="MQL86989.1"/>
    </source>
</evidence>
<gene>
    <name evidence="1" type="ORF">Taro_019525</name>
</gene>
<dbReference type="PANTHER" id="PTHR21481:SF4">
    <property type="entry name" value="PROTEIN TRANSPARENT TESTA 9"/>
    <property type="match status" value="1"/>
</dbReference>
<organism evidence="1 2">
    <name type="scientific">Colocasia esculenta</name>
    <name type="common">Wild taro</name>
    <name type="synonym">Arum esculentum</name>
    <dbReference type="NCBI Taxonomy" id="4460"/>
    <lineage>
        <taxon>Eukaryota</taxon>
        <taxon>Viridiplantae</taxon>
        <taxon>Streptophyta</taxon>
        <taxon>Embryophyta</taxon>
        <taxon>Tracheophyta</taxon>
        <taxon>Spermatophyta</taxon>
        <taxon>Magnoliopsida</taxon>
        <taxon>Liliopsida</taxon>
        <taxon>Araceae</taxon>
        <taxon>Aroideae</taxon>
        <taxon>Colocasieae</taxon>
        <taxon>Colocasia</taxon>
    </lineage>
</organism>
<dbReference type="GO" id="GO:0016197">
    <property type="term" value="P:endosomal transport"/>
    <property type="evidence" value="ECO:0007669"/>
    <property type="project" value="TreeGrafter"/>
</dbReference>
<dbReference type="OrthoDB" id="294052at2759"/>
<name>A0A843V5R0_COLES</name>
<evidence type="ECO:0000313" key="2">
    <source>
        <dbReference type="Proteomes" id="UP000652761"/>
    </source>
</evidence>
<proteinExistence type="predicted"/>
<comment type="caution">
    <text evidence="1">The sequence shown here is derived from an EMBL/GenBank/DDBJ whole genome shotgun (WGS) entry which is preliminary data.</text>
</comment>
<dbReference type="InterPro" id="IPR039272">
    <property type="entry name" value="CLEC16A/TT9"/>
</dbReference>
<dbReference type="AlphaFoldDB" id="A0A843V5R0"/>
<reference evidence="1" key="1">
    <citation type="submission" date="2017-07" db="EMBL/GenBank/DDBJ databases">
        <title>Taro Niue Genome Assembly and Annotation.</title>
        <authorList>
            <person name="Atibalentja N."/>
            <person name="Keating K."/>
            <person name="Fields C.J."/>
        </authorList>
    </citation>
    <scope>NUCLEOTIDE SEQUENCE</scope>
    <source>
        <strain evidence="1">Niue_2</strain>
        <tissue evidence="1">Leaf</tissue>
    </source>
</reference>
<dbReference type="GO" id="GO:1901096">
    <property type="term" value="P:regulation of autophagosome maturation"/>
    <property type="evidence" value="ECO:0007669"/>
    <property type="project" value="TreeGrafter"/>
</dbReference>